<evidence type="ECO:0000313" key="2">
    <source>
        <dbReference type="Proteomes" id="UP000580250"/>
    </source>
</evidence>
<dbReference type="GO" id="GO:0050482">
    <property type="term" value="P:arachidonate secretion"/>
    <property type="evidence" value="ECO:0007669"/>
    <property type="project" value="InterPro"/>
</dbReference>
<comment type="caution">
    <text evidence="1">The sequence shown here is derived from an EMBL/GenBank/DDBJ whole genome shotgun (WGS) entry which is preliminary data.</text>
</comment>
<dbReference type="AlphaFoldDB" id="A0A6V7TYF2"/>
<protein>
    <submittedName>
        <fullName evidence="1">Uncharacterized protein</fullName>
    </submittedName>
</protein>
<proteinExistence type="predicted"/>
<reference evidence="1 2" key="1">
    <citation type="submission" date="2020-08" db="EMBL/GenBank/DDBJ databases">
        <authorList>
            <person name="Koutsovoulos G."/>
            <person name="Danchin GJ E."/>
        </authorList>
    </citation>
    <scope>NUCLEOTIDE SEQUENCE [LARGE SCALE GENOMIC DNA]</scope>
</reference>
<dbReference type="SUPFAM" id="SSF48619">
    <property type="entry name" value="Phospholipase A2, PLA2"/>
    <property type="match status" value="1"/>
</dbReference>
<dbReference type="EMBL" id="CAJEWN010000017">
    <property type="protein sequence ID" value="CAD2135765.1"/>
    <property type="molecule type" value="Genomic_DNA"/>
</dbReference>
<dbReference type="Gene3D" id="1.20.90.10">
    <property type="entry name" value="Phospholipase A2 domain"/>
    <property type="match status" value="1"/>
</dbReference>
<sequence length="198" mass="22848">MEMKYSWECDDNEEIPTFKCKNKNGTCEHTHCQCDKILDECWSKIKAPDEGLACYSNLFDTAYLFAKVELDTVITIRRLIQEFDQIVMEMIKNTTELGFPLDDKQANAITIKVRDIIDKGFDQIDEAQRLLKEKIEILAGEAEEDFNKGEEDQKKGAAKLMQVTILPSLFMRERSLAQKAAKQALNNNKKLRDLMKDD</sequence>
<dbReference type="GO" id="GO:0004623">
    <property type="term" value="F:phospholipase A2 activity"/>
    <property type="evidence" value="ECO:0007669"/>
    <property type="project" value="InterPro"/>
</dbReference>
<organism evidence="1 2">
    <name type="scientific">Meloidogyne enterolobii</name>
    <name type="common">Root-knot nematode worm</name>
    <name type="synonym">Meloidogyne mayaguensis</name>
    <dbReference type="NCBI Taxonomy" id="390850"/>
    <lineage>
        <taxon>Eukaryota</taxon>
        <taxon>Metazoa</taxon>
        <taxon>Ecdysozoa</taxon>
        <taxon>Nematoda</taxon>
        <taxon>Chromadorea</taxon>
        <taxon>Rhabditida</taxon>
        <taxon>Tylenchina</taxon>
        <taxon>Tylenchomorpha</taxon>
        <taxon>Tylenchoidea</taxon>
        <taxon>Meloidogynidae</taxon>
        <taxon>Meloidogyninae</taxon>
        <taxon>Meloidogyne</taxon>
    </lineage>
</organism>
<dbReference type="GO" id="GO:0006644">
    <property type="term" value="P:phospholipid metabolic process"/>
    <property type="evidence" value="ECO:0007669"/>
    <property type="project" value="InterPro"/>
</dbReference>
<gene>
    <name evidence="1" type="ORF">MENT_LOCUS4833</name>
</gene>
<dbReference type="Proteomes" id="UP000580250">
    <property type="component" value="Unassembled WGS sequence"/>
</dbReference>
<evidence type="ECO:0000313" key="1">
    <source>
        <dbReference type="EMBL" id="CAD2135765.1"/>
    </source>
</evidence>
<accession>A0A6V7TYF2</accession>
<dbReference type="InterPro" id="IPR036444">
    <property type="entry name" value="PLipase_A2_dom_sf"/>
</dbReference>
<name>A0A6V7TYF2_MELEN</name>